<comment type="similarity">
    <text evidence="4">Belongs to the ELP5 family.</text>
</comment>
<dbReference type="InterPro" id="IPR027417">
    <property type="entry name" value="P-loop_NTPase"/>
</dbReference>
<proteinExistence type="inferred from homology"/>
<dbReference type="Gene3D" id="3.40.50.300">
    <property type="entry name" value="P-loop containing nucleotide triphosphate hydrolases"/>
    <property type="match status" value="1"/>
</dbReference>
<dbReference type="PANTHER" id="PTHR15641:SF1">
    <property type="entry name" value="ELONGATOR COMPLEX PROTEIN 5"/>
    <property type="match status" value="1"/>
</dbReference>
<evidence type="ECO:0000256" key="3">
    <source>
        <dbReference type="ARBA" id="ARBA00005043"/>
    </source>
</evidence>
<dbReference type="CDD" id="cd19496">
    <property type="entry name" value="Elp5"/>
    <property type="match status" value="1"/>
</dbReference>
<evidence type="ECO:0000256" key="5">
    <source>
        <dbReference type="ARBA" id="ARBA00020264"/>
    </source>
</evidence>
<evidence type="ECO:0000256" key="7">
    <source>
        <dbReference type="ARBA" id="ARBA00022694"/>
    </source>
</evidence>
<dbReference type="PANTHER" id="PTHR15641">
    <property type="entry name" value="ELONGATOR COMPLEX PROTEIN 5"/>
    <property type="match status" value="1"/>
</dbReference>
<organism evidence="9 10">
    <name type="scientific">Kluyveromyces marxianus</name>
    <name type="common">Yeast</name>
    <name type="synonym">Candida kefyr</name>
    <dbReference type="NCBI Taxonomy" id="4911"/>
    <lineage>
        <taxon>Eukaryota</taxon>
        <taxon>Fungi</taxon>
        <taxon>Dikarya</taxon>
        <taxon>Ascomycota</taxon>
        <taxon>Saccharomycotina</taxon>
        <taxon>Saccharomycetes</taxon>
        <taxon>Saccharomycetales</taxon>
        <taxon>Saccharomycetaceae</taxon>
        <taxon>Kluyveromyces</taxon>
    </lineage>
</organism>
<name>A0ABX6ENJ0_KLUMA</name>
<protein>
    <recommendedName>
        <fullName evidence="5">Elongator complex protein 5</fullName>
    </recommendedName>
</protein>
<dbReference type="InterPro" id="IPR019519">
    <property type="entry name" value="Elp5"/>
</dbReference>
<keyword evidence="7" id="KW-0819">tRNA processing</keyword>
<evidence type="ECO:0000256" key="1">
    <source>
        <dbReference type="ARBA" id="ARBA00004123"/>
    </source>
</evidence>
<evidence type="ECO:0000313" key="10">
    <source>
        <dbReference type="Proteomes" id="UP000422736"/>
    </source>
</evidence>
<comment type="pathway">
    <text evidence="3">tRNA modification; 5-methoxycarbonylmethyl-2-thiouridine-tRNA biosynthesis.</text>
</comment>
<comment type="subcellular location">
    <subcellularLocation>
        <location evidence="2">Cytoplasm</location>
    </subcellularLocation>
    <subcellularLocation>
        <location evidence="1">Nucleus</location>
    </subcellularLocation>
</comment>
<accession>A0ABX6ENJ0</accession>
<evidence type="ECO:0000256" key="8">
    <source>
        <dbReference type="ARBA" id="ARBA00023242"/>
    </source>
</evidence>
<keyword evidence="8" id="KW-0539">Nucleus</keyword>
<dbReference type="Proteomes" id="UP000422736">
    <property type="component" value="Chromosome 1"/>
</dbReference>
<keyword evidence="6" id="KW-0963">Cytoplasm</keyword>
<sequence>MSSTNNNPKILLKRTLSLKEQASLILCVDTLAQSSRYIIDEFIYNISDEVPVVFVSFETVTAPKYAKQFIDASGKSVKQLIAAIQPYLPQKEEKAPRMHLLIFDSLNYIPSEQLTQFISTIAAPFVTILATYHQSIPLWRSSELQNYPTSSQLLQFISNTVIEVSPNTQLDEDDLDSELARFVIPRNLNSNTYYITVVNKRKSGREVKNKFLINSKTHEYEYCIEKTTSSSEETPELFDGLTTFNLNTSEKQKLAKDQVDLPFLEAQSFNSGGAIVYEFEKDDDYDEEDPYEDPF</sequence>
<dbReference type="Pfam" id="PF10483">
    <property type="entry name" value="Elong_Iki1"/>
    <property type="match status" value="1"/>
</dbReference>
<evidence type="ECO:0000256" key="4">
    <source>
        <dbReference type="ARBA" id="ARBA00009567"/>
    </source>
</evidence>
<gene>
    <name evidence="9" type="primary">IKI1</name>
    <name evidence="9" type="ORF">FIM1_365</name>
</gene>
<evidence type="ECO:0000313" key="9">
    <source>
        <dbReference type="EMBL" id="QGN13721.1"/>
    </source>
</evidence>
<evidence type="ECO:0000256" key="6">
    <source>
        <dbReference type="ARBA" id="ARBA00022490"/>
    </source>
</evidence>
<evidence type="ECO:0000256" key="2">
    <source>
        <dbReference type="ARBA" id="ARBA00004496"/>
    </source>
</evidence>
<keyword evidence="10" id="KW-1185">Reference proteome</keyword>
<dbReference type="EMBL" id="CP015054">
    <property type="protein sequence ID" value="QGN13721.1"/>
    <property type="molecule type" value="Genomic_DNA"/>
</dbReference>
<reference evidence="9 10" key="1">
    <citation type="submission" date="2016-03" db="EMBL/GenBank/DDBJ databases">
        <title>How can Kluyveromyces marxianus grow so fast - potential evolutionary course in Saccharomyces Complex revealed by comparative genomics.</title>
        <authorList>
            <person name="Mo W."/>
            <person name="Lu W."/>
            <person name="Yang X."/>
            <person name="Qi J."/>
            <person name="Lv H."/>
        </authorList>
    </citation>
    <scope>NUCLEOTIDE SEQUENCE [LARGE SCALE GENOMIC DNA]</scope>
    <source>
        <strain evidence="9 10">FIM1</strain>
    </source>
</reference>